<dbReference type="PANTHER" id="PTHR33672">
    <property type="entry name" value="YCF3-INTERACTING PROTEIN 1, CHLOROPLASTIC"/>
    <property type="match status" value="1"/>
</dbReference>
<gene>
    <name evidence="2" type="ORF">GIB67_016125</name>
</gene>
<dbReference type="InterPro" id="IPR040340">
    <property type="entry name" value="CEST/Y3IP1"/>
</dbReference>
<dbReference type="OrthoDB" id="1880037at2759"/>
<organism evidence="2 3">
    <name type="scientific">Kingdonia uniflora</name>
    <dbReference type="NCBI Taxonomy" id="39325"/>
    <lineage>
        <taxon>Eukaryota</taxon>
        <taxon>Viridiplantae</taxon>
        <taxon>Streptophyta</taxon>
        <taxon>Embryophyta</taxon>
        <taxon>Tracheophyta</taxon>
        <taxon>Spermatophyta</taxon>
        <taxon>Magnoliopsida</taxon>
        <taxon>Ranunculales</taxon>
        <taxon>Circaeasteraceae</taxon>
        <taxon>Kingdonia</taxon>
    </lineage>
</organism>
<evidence type="ECO:0000256" key="1">
    <source>
        <dbReference type="SAM" id="MobiDB-lite"/>
    </source>
</evidence>
<reference evidence="2 3" key="1">
    <citation type="journal article" date="2020" name="IScience">
        <title>Genome Sequencing of the Endangered Kingdonia uniflora (Circaeasteraceae, Ranunculales) Reveals Potential Mechanisms of Evolutionary Specialization.</title>
        <authorList>
            <person name="Sun Y."/>
            <person name="Deng T."/>
            <person name="Zhang A."/>
            <person name="Moore M.J."/>
            <person name="Landis J.B."/>
            <person name="Lin N."/>
            <person name="Zhang H."/>
            <person name="Zhang X."/>
            <person name="Huang J."/>
            <person name="Zhang X."/>
            <person name="Sun H."/>
            <person name="Wang H."/>
        </authorList>
    </citation>
    <scope>NUCLEOTIDE SEQUENCE [LARGE SCALE GENOMIC DNA]</scope>
    <source>
        <strain evidence="2">TB1705</strain>
        <tissue evidence="2">Leaf</tissue>
    </source>
</reference>
<protein>
    <submittedName>
        <fullName evidence="2">Uncharacterized protein</fullName>
    </submittedName>
</protein>
<dbReference type="EMBL" id="JACGCM010002686">
    <property type="protein sequence ID" value="KAF6136669.1"/>
    <property type="molecule type" value="Genomic_DNA"/>
</dbReference>
<sequence length="327" mass="35789">MSTLALNASDQLHGAQVREEYDENVYVDVGQSLRSMFEKETRVSDGQVSPKLSLPPPPRNSRFFISSSLSNSATSSPRFGHGLMKNIKKWGSHSLSGSPLSSVKVSPFAVQEGSHLRRSKSYAEGRTSVNSDVFDLWPTNVSSPKHKYGDNIKSYEGRGDENVRRTKKELGNSYDEGFKCGTLCVFLPGFGKGKPVRSVKDEGVANMQVMISRTVSLEKFECGSWASSPIINEGQDEERESGLFFDLPLELIRCGGNDAHSPVGTAFVFEADRRGALKKCTSKGTGGKPHESSGRQVRFSVSSSPSFSPRLLKAREDFNAYLEAQGA</sequence>
<dbReference type="Proteomes" id="UP000541444">
    <property type="component" value="Unassembled WGS sequence"/>
</dbReference>
<feature type="compositionally biased region" description="Low complexity" evidence="1">
    <location>
        <begin position="297"/>
        <end position="307"/>
    </location>
</feature>
<dbReference type="GO" id="GO:0048564">
    <property type="term" value="P:photosystem I assembly"/>
    <property type="evidence" value="ECO:0007669"/>
    <property type="project" value="InterPro"/>
</dbReference>
<dbReference type="GO" id="GO:0080183">
    <property type="term" value="P:response to photooxidative stress"/>
    <property type="evidence" value="ECO:0007669"/>
    <property type="project" value="InterPro"/>
</dbReference>
<dbReference type="GO" id="GO:0009535">
    <property type="term" value="C:chloroplast thylakoid membrane"/>
    <property type="evidence" value="ECO:0007669"/>
    <property type="project" value="InterPro"/>
</dbReference>
<accession>A0A7J7L258</accession>
<proteinExistence type="predicted"/>
<keyword evidence="3" id="KW-1185">Reference proteome</keyword>
<comment type="caution">
    <text evidence="2">The sequence shown here is derived from an EMBL/GenBank/DDBJ whole genome shotgun (WGS) entry which is preliminary data.</text>
</comment>
<evidence type="ECO:0000313" key="2">
    <source>
        <dbReference type="EMBL" id="KAF6136669.1"/>
    </source>
</evidence>
<dbReference type="PANTHER" id="PTHR33672:SF24">
    <property type="entry name" value="OS01G0798600 PROTEIN"/>
    <property type="match status" value="1"/>
</dbReference>
<dbReference type="AlphaFoldDB" id="A0A7J7L258"/>
<name>A0A7J7L258_9MAGN</name>
<feature type="region of interest" description="Disordered" evidence="1">
    <location>
        <begin position="280"/>
        <end position="307"/>
    </location>
</feature>
<evidence type="ECO:0000313" key="3">
    <source>
        <dbReference type="Proteomes" id="UP000541444"/>
    </source>
</evidence>